<comment type="caution">
    <text evidence="2">The sequence shown here is derived from an EMBL/GenBank/DDBJ whole genome shotgun (WGS) entry which is preliminary data.</text>
</comment>
<dbReference type="AlphaFoldDB" id="A0A2Z6RZH7"/>
<evidence type="ECO:0000313" key="3">
    <source>
        <dbReference type="EMBL" id="GES84647.1"/>
    </source>
</evidence>
<proteinExistence type="predicted"/>
<keyword evidence="4" id="KW-1185">Reference proteome</keyword>
<gene>
    <name evidence="3" type="ORF">RCL2_001175400</name>
    <name evidence="2" type="ORF">RclHR1_08000001</name>
</gene>
<organism evidence="2 4">
    <name type="scientific">Rhizophagus clarus</name>
    <dbReference type="NCBI Taxonomy" id="94130"/>
    <lineage>
        <taxon>Eukaryota</taxon>
        <taxon>Fungi</taxon>
        <taxon>Fungi incertae sedis</taxon>
        <taxon>Mucoromycota</taxon>
        <taxon>Glomeromycotina</taxon>
        <taxon>Glomeromycetes</taxon>
        <taxon>Glomerales</taxon>
        <taxon>Glomeraceae</taxon>
        <taxon>Rhizophagus</taxon>
    </lineage>
</organism>
<dbReference type="EMBL" id="BEXD01004205">
    <property type="protein sequence ID" value="GBC08304.1"/>
    <property type="molecule type" value="Genomic_DNA"/>
</dbReference>
<dbReference type="OrthoDB" id="2385582at2759"/>
<protein>
    <submittedName>
        <fullName evidence="3">C2H2-type zinc finger transcription factor</fullName>
    </submittedName>
</protein>
<evidence type="ECO:0000313" key="2">
    <source>
        <dbReference type="EMBL" id="GBC08304.1"/>
    </source>
</evidence>
<dbReference type="Proteomes" id="UP000247702">
    <property type="component" value="Unassembled WGS sequence"/>
</dbReference>
<reference evidence="3" key="2">
    <citation type="submission" date="2019-10" db="EMBL/GenBank/DDBJ databases">
        <title>Conservation and host-specific expression of non-tandemly repeated heterogenous ribosome RNA gene in arbuscular mycorrhizal fungi.</title>
        <authorList>
            <person name="Maeda T."/>
            <person name="Kobayashi Y."/>
            <person name="Nakagawa T."/>
            <person name="Ezawa T."/>
            <person name="Yamaguchi K."/>
            <person name="Bino T."/>
            <person name="Nishimoto Y."/>
            <person name="Shigenobu S."/>
            <person name="Kawaguchi M."/>
        </authorList>
    </citation>
    <scope>NUCLEOTIDE SEQUENCE</scope>
    <source>
        <strain evidence="3">HR1</strain>
    </source>
</reference>
<feature type="compositionally biased region" description="Basic and acidic residues" evidence="1">
    <location>
        <begin position="239"/>
        <end position="250"/>
    </location>
</feature>
<dbReference type="EMBL" id="BLAL01000083">
    <property type="protein sequence ID" value="GES84647.1"/>
    <property type="molecule type" value="Genomic_DNA"/>
</dbReference>
<feature type="compositionally biased region" description="Basic and acidic residues" evidence="1">
    <location>
        <begin position="258"/>
        <end position="271"/>
    </location>
</feature>
<reference evidence="2 4" key="1">
    <citation type="submission" date="2017-11" db="EMBL/GenBank/DDBJ databases">
        <title>The genome of Rhizophagus clarus HR1 reveals common genetic basis of auxotrophy among arbuscular mycorrhizal fungi.</title>
        <authorList>
            <person name="Kobayashi Y."/>
        </authorList>
    </citation>
    <scope>NUCLEOTIDE SEQUENCE [LARGE SCALE GENOMIC DNA]</scope>
    <source>
        <strain evidence="2 4">HR1</strain>
    </source>
</reference>
<accession>A0A2Z6RZH7</accession>
<dbReference type="Proteomes" id="UP000615446">
    <property type="component" value="Unassembled WGS sequence"/>
</dbReference>
<feature type="compositionally biased region" description="Basic and acidic residues" evidence="1">
    <location>
        <begin position="161"/>
        <end position="173"/>
    </location>
</feature>
<name>A0A2Z6RZH7_9GLOM</name>
<sequence>MRLTPECLDAVKYRAFWEDTEEPSLKKFLDFRLLAGDLEDKKIEHTRYSNELNTISKFYAEASEFGQRILNWKKAYNESKRLTVINHFWKLQNDRQNIALRNTLIDDKTNMQEKKAKAKIRKLQTDQHVTIATMATKQIQQYARSTTTSITKRFYYDDNEKTAKRARTDKSEIENSDSEENVDFYAEDYDHQDLVQTGDDTCEDSLSNHRDLDQTDDETDDIREKSPSNYRDFDETDDTREKSPSNHQDLDQTDDETDYTREKSPSVMAVERREEIKAKAETALMTSKNLMKVYEKFQDSRKWVLSTGKVVEDVLYNFASKCSYEHASHSFIIDPTDQSYIKEGIFTEEELNEIKTHKKRDLPEIPEDLLGYLMTFAKSTLHDLRRAIDQPIKFIQGEFNPEKHHDYDWIRYAMYTILQEYEIGSLRKDHHERWYNMHLWCSIVDRCFSYVDDMETIRDESCSIASGIRKNTNRTTSGVNKMERQKIGRKGDFILRTSSNLEFSGAEAGRTFKDKGTKWLVESGLKLPKLLKDMIVQLANEAEWSEQVLRNLTTVGFVHADRRQMLLELDCPEGYVCRLSRGNIYKVADSIVTHTTETLPLIAATWRAKAAIQECLNIVRRRMVKIDDDKIILEIVRSAGSTKLPKMADDSIIIPDCFGTPLKKSDSESKKNSFSCA</sequence>
<feature type="region of interest" description="Disordered" evidence="1">
    <location>
        <begin position="161"/>
        <end position="181"/>
    </location>
</feature>
<feature type="region of interest" description="Disordered" evidence="1">
    <location>
        <begin position="196"/>
        <end position="271"/>
    </location>
</feature>
<evidence type="ECO:0000256" key="1">
    <source>
        <dbReference type="SAM" id="MobiDB-lite"/>
    </source>
</evidence>
<evidence type="ECO:0000313" key="4">
    <source>
        <dbReference type="Proteomes" id="UP000247702"/>
    </source>
</evidence>